<protein>
    <submittedName>
        <fullName evidence="2">Uncharacterized protein</fullName>
    </submittedName>
</protein>
<organism evidence="2 3">
    <name type="scientific">Nesidiocoris tenuis</name>
    <dbReference type="NCBI Taxonomy" id="355587"/>
    <lineage>
        <taxon>Eukaryota</taxon>
        <taxon>Metazoa</taxon>
        <taxon>Ecdysozoa</taxon>
        <taxon>Arthropoda</taxon>
        <taxon>Hexapoda</taxon>
        <taxon>Insecta</taxon>
        <taxon>Pterygota</taxon>
        <taxon>Neoptera</taxon>
        <taxon>Paraneoptera</taxon>
        <taxon>Hemiptera</taxon>
        <taxon>Heteroptera</taxon>
        <taxon>Panheteroptera</taxon>
        <taxon>Cimicomorpha</taxon>
        <taxon>Miridae</taxon>
        <taxon>Dicyphina</taxon>
        <taxon>Nesidiocoris</taxon>
    </lineage>
</organism>
<accession>A0A6H5H7G2</accession>
<name>A0A6H5H7G2_9HEMI</name>
<evidence type="ECO:0000256" key="1">
    <source>
        <dbReference type="SAM" id="MobiDB-lite"/>
    </source>
</evidence>
<dbReference type="EMBL" id="CADCXU010025144">
    <property type="protein sequence ID" value="CAB0012256.1"/>
    <property type="molecule type" value="Genomic_DNA"/>
</dbReference>
<proteinExistence type="predicted"/>
<reference evidence="2 3" key="1">
    <citation type="submission" date="2020-02" db="EMBL/GenBank/DDBJ databases">
        <authorList>
            <person name="Ferguson B K."/>
        </authorList>
    </citation>
    <scope>NUCLEOTIDE SEQUENCE [LARGE SCALE GENOMIC DNA]</scope>
</reference>
<dbReference type="AlphaFoldDB" id="A0A6H5H7G2"/>
<sequence length="311" mass="34358">MSTKTPKTYFDSAMATFRSRASRASTVDRFLTNPYCDSSPRPITSPNMSTMCFSISFPGRDRRHSATLYTGPHGPWSTPSETNFRQSLRLASRTALRYSARLARCSSATNTLSTPLHRWKRLRAERVAAFSLSNSRVHHPALTLGARRTGIDADAARTITLSRLTTAASTSSRPERRPVGSSGRASLSRSKKDGPIGLRLIEPTLLSWAHLYSSWSPSDNTKHDGIVLAAEQVLTDRPAHHPANRPRRAEGDVYVRTATCSSPKRGNLPNPVLDRQSLRKDQAFKLLPTLPGTPVRTLRPLPIKDITEPHG</sequence>
<keyword evidence="3" id="KW-1185">Reference proteome</keyword>
<evidence type="ECO:0000313" key="3">
    <source>
        <dbReference type="Proteomes" id="UP000479000"/>
    </source>
</evidence>
<dbReference type="Proteomes" id="UP000479000">
    <property type="component" value="Unassembled WGS sequence"/>
</dbReference>
<gene>
    <name evidence="2" type="ORF">NTEN_LOCUS17019</name>
</gene>
<feature type="region of interest" description="Disordered" evidence="1">
    <location>
        <begin position="164"/>
        <end position="193"/>
    </location>
</feature>
<evidence type="ECO:0000313" key="2">
    <source>
        <dbReference type="EMBL" id="CAB0012256.1"/>
    </source>
</evidence>